<dbReference type="RefSeq" id="WP_126381162.1">
    <property type="nucleotide sequence ID" value="NZ_AP017378.1"/>
</dbReference>
<name>A0A2Z6B3L7_9BACT</name>
<gene>
    <name evidence="1" type="primary">ribH2</name>
    <name evidence="1" type="ORF">DFE_3355</name>
</gene>
<dbReference type="AlphaFoldDB" id="A0A2Z6B3L7"/>
<dbReference type="EMBL" id="AP017378">
    <property type="protein sequence ID" value="BBD10081.1"/>
    <property type="molecule type" value="Genomic_DNA"/>
</dbReference>
<sequence>MSESMKSFDMLLSAIGLSMDKTTASVTQGKYILVYRYQPGDGASQPLLTITLNPQVTATIRRDSWDNAVPVSGTERGPNFTMLSHQNKLLSMGGRVYTIKSRWYADIKECESDMFIHFYHDSDSLTSKVVKTMDVVVASLQSYL</sequence>
<accession>A0A2Z6B3L7</accession>
<dbReference type="KEGG" id="dfl:DFE_3355"/>
<dbReference type="Proteomes" id="UP000269883">
    <property type="component" value="Chromosome"/>
</dbReference>
<protein>
    <submittedName>
        <fullName evidence="1">6,7-dimethyl-8-ribityllumazine synthase</fullName>
    </submittedName>
</protein>
<evidence type="ECO:0000313" key="2">
    <source>
        <dbReference type="Proteomes" id="UP000269883"/>
    </source>
</evidence>
<keyword evidence="2" id="KW-1185">Reference proteome</keyword>
<proteinExistence type="predicted"/>
<reference evidence="1 2" key="1">
    <citation type="journal article" date="2018" name="Sci. Adv.">
        <title>Multi-heme cytochromes provide a pathway for survival in energy-limited environments.</title>
        <authorList>
            <person name="Deng X."/>
            <person name="Dohmae N."/>
            <person name="Nealson K.H."/>
            <person name="Hashimoto K."/>
            <person name="Okamoto A."/>
        </authorList>
    </citation>
    <scope>NUCLEOTIDE SEQUENCE [LARGE SCALE GENOMIC DNA]</scope>
    <source>
        <strain evidence="1 2">IS5</strain>
    </source>
</reference>
<evidence type="ECO:0000313" key="1">
    <source>
        <dbReference type="EMBL" id="BBD10081.1"/>
    </source>
</evidence>
<organism evidence="1 2">
    <name type="scientific">Desulfovibrio ferrophilus</name>
    <dbReference type="NCBI Taxonomy" id="241368"/>
    <lineage>
        <taxon>Bacteria</taxon>
        <taxon>Pseudomonadati</taxon>
        <taxon>Thermodesulfobacteriota</taxon>
        <taxon>Desulfovibrionia</taxon>
        <taxon>Desulfovibrionales</taxon>
        <taxon>Desulfovibrionaceae</taxon>
        <taxon>Desulfovibrio</taxon>
    </lineage>
</organism>